<dbReference type="Gene3D" id="3.20.20.140">
    <property type="entry name" value="Metal-dependent hydrolases"/>
    <property type="match status" value="2"/>
</dbReference>
<dbReference type="RefSeq" id="WP_145720192.1">
    <property type="nucleotide sequence ID" value="NZ_BSPF01000004.1"/>
</dbReference>
<dbReference type="GO" id="GO:0019700">
    <property type="term" value="P:organic phosphonate catabolic process"/>
    <property type="evidence" value="ECO:0007669"/>
    <property type="project" value="InterPro"/>
</dbReference>
<dbReference type="PANTHER" id="PTHR43135:SF3">
    <property type="entry name" value="ALPHA-D-RIBOSE 1-METHYLPHOSPHONATE 5-TRIPHOSPHATE DIPHOSPHATASE"/>
    <property type="match status" value="1"/>
</dbReference>
<organism evidence="2 3">
    <name type="scientific">Mesorhizobium tianshanense</name>
    <dbReference type="NCBI Taxonomy" id="39844"/>
    <lineage>
        <taxon>Bacteria</taxon>
        <taxon>Pseudomonadati</taxon>
        <taxon>Pseudomonadota</taxon>
        <taxon>Alphaproteobacteria</taxon>
        <taxon>Hyphomicrobiales</taxon>
        <taxon>Phyllobacteriaceae</taxon>
        <taxon>Mesorhizobium</taxon>
    </lineage>
</organism>
<dbReference type="InterPro" id="IPR012696">
    <property type="entry name" value="PhnM"/>
</dbReference>
<sequence length="389" mass="42382">MNELAHAALERISGRPGRGTNLILTNAMIVGEDDVFLGTVHVEDGLIIGVEPSVSRSDNAVDLNGDFLLPGLIDVHTDNLEKHTVPRPGVVWNAIEAVVNYDRGLIASGITTVFDSICAGNVHTDYRRALLEHMLGGIRTAEANGALAVDHFLHLRCDLEDGDLIGLVTPHLEGDRLRFISFLDESVERDPQRFRSMMLRRGRKEDEVEALVIKGSSLEVVGHNREWLARECKARKIPFSSHDDTTRAHIAEAVALGMTLSEFPITEEAMEAAREEGMLVIAGAPNVVNGRSHAGYISMRERCLSGHVQILCSDYVPSSLLSAAFILHKQVGLPLATAVSLVTSRPATVFGFDDRGRIASGLRADLIRVGLVANSPLVKAVWRAGVRKF</sequence>
<dbReference type="NCBIfam" id="NF011990">
    <property type="entry name" value="PRK15446.2-6"/>
    <property type="match status" value="1"/>
</dbReference>
<dbReference type="InterPro" id="IPR011059">
    <property type="entry name" value="Metal-dep_hydrolase_composite"/>
</dbReference>
<dbReference type="Pfam" id="PF01979">
    <property type="entry name" value="Amidohydro_1"/>
    <property type="match status" value="1"/>
</dbReference>
<feature type="domain" description="Amidohydrolase-related" evidence="1">
    <location>
        <begin position="67"/>
        <end position="371"/>
    </location>
</feature>
<dbReference type="Proteomes" id="UP000317122">
    <property type="component" value="Unassembled WGS sequence"/>
</dbReference>
<dbReference type="InterPro" id="IPR032466">
    <property type="entry name" value="Metal_Hydrolase"/>
</dbReference>
<dbReference type="PANTHER" id="PTHR43135">
    <property type="entry name" value="ALPHA-D-RIBOSE 1-METHYLPHOSPHONATE 5-TRIPHOSPHATE DIPHOSPHATASE"/>
    <property type="match status" value="1"/>
</dbReference>
<dbReference type="AlphaFoldDB" id="A0A562NLP5"/>
<dbReference type="InterPro" id="IPR051781">
    <property type="entry name" value="Metallo-dep_Hydrolase"/>
</dbReference>
<keyword evidence="3" id="KW-1185">Reference proteome</keyword>
<comment type="caution">
    <text evidence="2">The sequence shown here is derived from an EMBL/GenBank/DDBJ whole genome shotgun (WGS) entry which is preliminary data.</text>
</comment>
<dbReference type="GO" id="GO:0016810">
    <property type="term" value="F:hydrolase activity, acting on carbon-nitrogen (but not peptide) bonds"/>
    <property type="evidence" value="ECO:0007669"/>
    <property type="project" value="InterPro"/>
</dbReference>
<evidence type="ECO:0000313" key="3">
    <source>
        <dbReference type="Proteomes" id="UP000317122"/>
    </source>
</evidence>
<dbReference type="EMBL" id="VLKT01000026">
    <property type="protein sequence ID" value="TWI33127.1"/>
    <property type="molecule type" value="Genomic_DNA"/>
</dbReference>
<dbReference type="OrthoDB" id="9785413at2"/>
<protein>
    <submittedName>
        <fullName evidence="2">Alpha-D-ribose 1-methylphosphonate 5-triphosphate diphosphatase</fullName>
    </submittedName>
</protein>
<dbReference type="NCBIfam" id="NF011984">
    <property type="entry name" value="PRK15446.1-5"/>
    <property type="match status" value="1"/>
</dbReference>
<evidence type="ECO:0000259" key="1">
    <source>
        <dbReference type="Pfam" id="PF01979"/>
    </source>
</evidence>
<name>A0A562NLP5_9HYPH</name>
<dbReference type="PIRSF" id="PIRSF038971">
    <property type="entry name" value="PhnM"/>
    <property type="match status" value="1"/>
</dbReference>
<accession>A0A562NLP5</accession>
<proteinExistence type="predicted"/>
<dbReference type="Gene3D" id="2.30.40.10">
    <property type="entry name" value="Urease, subunit C, domain 1"/>
    <property type="match status" value="2"/>
</dbReference>
<dbReference type="SUPFAM" id="SSF51556">
    <property type="entry name" value="Metallo-dependent hydrolases"/>
    <property type="match status" value="1"/>
</dbReference>
<reference evidence="2 3" key="1">
    <citation type="journal article" date="2015" name="Stand. Genomic Sci.">
        <title>Genomic Encyclopedia of Bacterial and Archaeal Type Strains, Phase III: the genomes of soil and plant-associated and newly described type strains.</title>
        <authorList>
            <person name="Whitman W.B."/>
            <person name="Woyke T."/>
            <person name="Klenk H.P."/>
            <person name="Zhou Y."/>
            <person name="Lilburn T.G."/>
            <person name="Beck B.J."/>
            <person name="De Vos P."/>
            <person name="Vandamme P."/>
            <person name="Eisen J.A."/>
            <person name="Garrity G."/>
            <person name="Hugenholtz P."/>
            <person name="Kyrpides N.C."/>
        </authorList>
    </citation>
    <scope>NUCLEOTIDE SEQUENCE [LARGE SCALE GENOMIC DNA]</scope>
    <source>
        <strain evidence="2 3">CGMCC 1.2546</strain>
    </source>
</reference>
<dbReference type="InterPro" id="IPR006680">
    <property type="entry name" value="Amidohydro-rel"/>
</dbReference>
<evidence type="ECO:0000313" key="2">
    <source>
        <dbReference type="EMBL" id="TWI33127.1"/>
    </source>
</evidence>
<gene>
    <name evidence="2" type="ORF">IQ26_04127</name>
</gene>
<dbReference type="SUPFAM" id="SSF51338">
    <property type="entry name" value="Composite domain of metallo-dependent hydrolases"/>
    <property type="match status" value="1"/>
</dbReference>